<dbReference type="Gene3D" id="2.30.29.30">
    <property type="entry name" value="Pleckstrin-homology domain (PH domain)/Phosphotyrosine-binding domain (PTB)"/>
    <property type="match status" value="1"/>
</dbReference>
<dbReference type="SMART" id="SM00233">
    <property type="entry name" value="PH"/>
    <property type="match status" value="1"/>
</dbReference>
<dbReference type="SUPFAM" id="SSF50729">
    <property type="entry name" value="PH domain-like"/>
    <property type="match status" value="1"/>
</dbReference>
<keyword evidence="4" id="KW-0963">Cytoplasm</keyword>
<dbReference type="GO" id="GO:0005737">
    <property type="term" value="C:cytoplasm"/>
    <property type="evidence" value="ECO:0007669"/>
    <property type="project" value="UniProtKB-SubCell"/>
</dbReference>
<dbReference type="Proteomes" id="UP000593565">
    <property type="component" value="Unassembled WGS sequence"/>
</dbReference>
<feature type="compositionally biased region" description="Polar residues" evidence="7">
    <location>
        <begin position="341"/>
        <end position="364"/>
    </location>
</feature>
<evidence type="ECO:0000256" key="2">
    <source>
        <dbReference type="ARBA" id="ARBA00004370"/>
    </source>
</evidence>
<dbReference type="Pfam" id="PF00169">
    <property type="entry name" value="PH"/>
    <property type="match status" value="1"/>
</dbReference>
<evidence type="ECO:0000256" key="3">
    <source>
        <dbReference type="ARBA" id="ARBA00004496"/>
    </source>
</evidence>
<evidence type="ECO:0000256" key="7">
    <source>
        <dbReference type="SAM" id="MobiDB-lite"/>
    </source>
</evidence>
<dbReference type="PROSITE" id="PS50003">
    <property type="entry name" value="PH_DOMAIN"/>
    <property type="match status" value="1"/>
</dbReference>
<feature type="region of interest" description="Disordered" evidence="7">
    <location>
        <begin position="322"/>
        <end position="372"/>
    </location>
</feature>
<feature type="compositionally biased region" description="Basic and acidic residues" evidence="7">
    <location>
        <begin position="329"/>
        <end position="340"/>
    </location>
</feature>
<dbReference type="InterPro" id="IPR001849">
    <property type="entry name" value="PH_domain"/>
</dbReference>
<evidence type="ECO:0000256" key="1">
    <source>
        <dbReference type="ARBA" id="ARBA00004123"/>
    </source>
</evidence>
<evidence type="ECO:0000256" key="6">
    <source>
        <dbReference type="ARBA" id="ARBA00023242"/>
    </source>
</evidence>
<keyword evidence="10" id="KW-1185">Reference proteome</keyword>
<feature type="domain" description="PH" evidence="8">
    <location>
        <begin position="123"/>
        <end position="234"/>
    </location>
</feature>
<feature type="compositionally biased region" description="Low complexity" evidence="7">
    <location>
        <begin position="437"/>
        <end position="459"/>
    </location>
</feature>
<comment type="subcellular location">
    <subcellularLocation>
        <location evidence="3">Cytoplasm</location>
    </subcellularLocation>
    <subcellularLocation>
        <location evidence="2">Membrane</location>
    </subcellularLocation>
    <subcellularLocation>
        <location evidence="1">Nucleus</location>
    </subcellularLocation>
</comment>
<accession>A0A7J5ZW80</accession>
<feature type="region of interest" description="Disordered" evidence="7">
    <location>
        <begin position="431"/>
        <end position="514"/>
    </location>
</feature>
<evidence type="ECO:0000313" key="10">
    <source>
        <dbReference type="Proteomes" id="UP000593565"/>
    </source>
</evidence>
<sequence length="627" mass="70844">MHPNYCRLGASLQLAASLKEPPKSQWRECVCPRFVNLQYSCRPASLESRRLTTANSGVITLLIFERTRRKSTKEEQHNKQHPSDLYKASRIRSGNKVVQFAFTMKKSHLVKRGVQDAVPLSSQPDKVGWIRKFCGKGIFREIWRNRFVMLKGDHLYIFEKEMKNDGKTHEVFDLAEYERSEEMRKAKSRSKKNHSKFSLLRCRQPGARTPNLVFLAVSPEEKESWINVLNTAITRAKNRILDEVTIEEDSLLSHPTRDRAKIPLGRRLPTRGHLMAVASTSSDGMLTLDLVHEEDASMLEHDHAVWVKDHRGNLDLLAPARRRAGTDVSRPRETQVEGRVKTSSLPRESELSWSHQSQTQTPQHGKNPVALGKINCGSLDNTMSLTRDLQDLITQRLQRTQELLAEIQGQEPQRGRTGYYPHLRGVDSPWLCHLKGSDSPQSKNSSSHSSSHGKSIDSPFRIKAKDSPRSRTTGSPRIKGKDSPHSKSSKSPQYKDQFRSKSVDSPDSKASCSPSMKCIDLTHIKGSESPISVGNNSPYSKTVDSPNLWLLSSPHFKGMKDTDTELLDWESRRAATEQLLQEAISSWEEAREVLAEVKELQARQNQAEQNQTPAPSALSRDSKQGTT</sequence>
<comment type="caution">
    <text evidence="9">The sequence shown here is derived from an EMBL/GenBank/DDBJ whole genome shotgun (WGS) entry which is preliminary data.</text>
</comment>
<proteinExistence type="predicted"/>
<reference evidence="9 10" key="1">
    <citation type="submission" date="2020-02" db="EMBL/GenBank/DDBJ databases">
        <title>A chromosome-scale genome assembly of the black bullhead catfish (Ameiurus melas).</title>
        <authorList>
            <person name="Wen M."/>
            <person name="Zham M."/>
            <person name="Cabau C."/>
            <person name="Klopp C."/>
            <person name="Donnadieu C."/>
            <person name="Roques C."/>
            <person name="Bouchez O."/>
            <person name="Lampietro C."/>
            <person name="Jouanno E."/>
            <person name="Herpin A."/>
            <person name="Louis A."/>
            <person name="Berthelot C."/>
            <person name="Parey E."/>
            <person name="Roest-Crollius H."/>
            <person name="Braasch I."/>
            <person name="Postlethwait J."/>
            <person name="Robinson-Rechavi M."/>
            <person name="Echchiki A."/>
            <person name="Begum T."/>
            <person name="Montfort J."/>
            <person name="Schartl M."/>
            <person name="Bobe J."/>
            <person name="Guiguen Y."/>
        </authorList>
    </citation>
    <scope>NUCLEOTIDE SEQUENCE [LARGE SCALE GENOMIC DNA]</scope>
    <source>
        <strain evidence="9">M_S1</strain>
        <tissue evidence="9">Blood</tissue>
    </source>
</reference>
<dbReference type="GO" id="GO:1901739">
    <property type="term" value="P:regulation of myoblast fusion"/>
    <property type="evidence" value="ECO:0007669"/>
    <property type="project" value="TreeGrafter"/>
</dbReference>
<dbReference type="GO" id="GO:0036195">
    <property type="term" value="C:muscle cell projection membrane"/>
    <property type="evidence" value="ECO:0007669"/>
    <property type="project" value="TreeGrafter"/>
</dbReference>
<feature type="compositionally biased region" description="Polar residues" evidence="7">
    <location>
        <begin position="602"/>
        <end position="614"/>
    </location>
</feature>
<feature type="compositionally biased region" description="Basic and acidic residues" evidence="7">
    <location>
        <begin position="496"/>
        <end position="507"/>
    </location>
</feature>
<evidence type="ECO:0000259" key="8">
    <source>
        <dbReference type="PROSITE" id="PS50003"/>
    </source>
</evidence>
<dbReference type="PANTHER" id="PTHR15871:SF1">
    <property type="entry name" value="PLECKSTRIN HOMOLOGY DOMAIN-CONTAINING FAMILY O MEMBER 1"/>
    <property type="match status" value="1"/>
</dbReference>
<evidence type="ECO:0000256" key="5">
    <source>
        <dbReference type="ARBA" id="ARBA00023136"/>
    </source>
</evidence>
<dbReference type="PANTHER" id="PTHR15871">
    <property type="entry name" value="PH DOMAIN-CONTAINING PROTEIN"/>
    <property type="match status" value="1"/>
</dbReference>
<dbReference type="GO" id="GO:0032587">
    <property type="term" value="C:ruffle membrane"/>
    <property type="evidence" value="ECO:0007669"/>
    <property type="project" value="TreeGrafter"/>
</dbReference>
<gene>
    <name evidence="9" type="ORF">AMELA_G00248850</name>
</gene>
<evidence type="ECO:0000256" key="4">
    <source>
        <dbReference type="ARBA" id="ARBA00022490"/>
    </source>
</evidence>
<keyword evidence="5" id="KW-0472">Membrane</keyword>
<dbReference type="CDD" id="cd13317">
    <property type="entry name" value="PH_PLEKHO1_PLEKHO2"/>
    <property type="match status" value="1"/>
</dbReference>
<evidence type="ECO:0000313" key="9">
    <source>
        <dbReference type="EMBL" id="KAF4073927.1"/>
    </source>
</evidence>
<feature type="region of interest" description="Disordered" evidence="7">
    <location>
        <begin position="601"/>
        <end position="627"/>
    </location>
</feature>
<dbReference type="GO" id="GO:0005634">
    <property type="term" value="C:nucleus"/>
    <property type="evidence" value="ECO:0007669"/>
    <property type="project" value="UniProtKB-SubCell"/>
</dbReference>
<name>A0A7J5ZW80_AMEME</name>
<organism evidence="9 10">
    <name type="scientific">Ameiurus melas</name>
    <name type="common">Black bullhead</name>
    <name type="synonym">Silurus melas</name>
    <dbReference type="NCBI Taxonomy" id="219545"/>
    <lineage>
        <taxon>Eukaryota</taxon>
        <taxon>Metazoa</taxon>
        <taxon>Chordata</taxon>
        <taxon>Craniata</taxon>
        <taxon>Vertebrata</taxon>
        <taxon>Euteleostomi</taxon>
        <taxon>Actinopterygii</taxon>
        <taxon>Neopterygii</taxon>
        <taxon>Teleostei</taxon>
        <taxon>Ostariophysi</taxon>
        <taxon>Siluriformes</taxon>
        <taxon>Ictaluridae</taxon>
        <taxon>Ameiurus</taxon>
    </lineage>
</organism>
<dbReference type="AlphaFoldDB" id="A0A7J5ZW80"/>
<dbReference type="EMBL" id="JAAGNN010000023">
    <property type="protein sequence ID" value="KAF4073927.1"/>
    <property type="molecule type" value="Genomic_DNA"/>
</dbReference>
<protein>
    <recommendedName>
        <fullName evidence="8">PH domain-containing protein</fullName>
    </recommendedName>
</protein>
<dbReference type="InterPro" id="IPR011993">
    <property type="entry name" value="PH-like_dom_sf"/>
</dbReference>
<keyword evidence="6" id="KW-0539">Nucleus</keyword>
<dbReference type="InterPro" id="IPR043448">
    <property type="entry name" value="PKHO1/2"/>
</dbReference>